<dbReference type="PANTHER" id="PTHR24113:SF12">
    <property type="entry name" value="RAN GTPASE-ACTIVATING PROTEIN 1"/>
    <property type="match status" value="1"/>
</dbReference>
<dbReference type="GO" id="GO:0006913">
    <property type="term" value="P:nucleocytoplasmic transport"/>
    <property type="evidence" value="ECO:0007669"/>
    <property type="project" value="TreeGrafter"/>
</dbReference>
<gene>
    <name evidence="5" type="ORF">TTHERM_00656100</name>
</gene>
<protein>
    <recommendedName>
        <fullName evidence="7">Kinase domain protein</fullName>
    </recommendedName>
</protein>
<sequence>MQANNVNLKQTEGYQTFTFGSVRNSKRDSQLVNISSKSFLSSLKSQINSQTSRIIIELDNQDLSNCQFYKESLDKISQTCSENTQIQVKIQQLYISLKSSKADSDFIVNLTKQLNLIESIETFHIYAQMNNLYDLSLSNLSQLLMKTTKIIQLDLTCTKVANLNIIFQSLMKNNSLTDLSLNFSQNPVQNLDNLKSLKLPALKSLTLEFKKCAIDEKCCQAISLFTKSHLNITVLSLQLSENRINDLGVRYITEGMQKLNKINYLYLGLSNCHIGQEGSNYISELLINNQNMQKIETLNIQLQFNKIQTFGAQKLLQALSNCNDLRVLYLNISQNSLGEGIYQKASQMLSHLSKLTTLDLDFSLNYLDSTGFDQLVQSLSESNLLQHISLNLKLTQIDDNSVSALFPQILNKLNLTYLSTDLSCNEITFDSVLLVKKSVDLIKSKQLKLNVDLRYNNRITQEQLEDLSNQFQQIKKKRQTFFIQIKQDD</sequence>
<evidence type="ECO:0000313" key="6">
    <source>
        <dbReference type="Proteomes" id="UP000009168"/>
    </source>
</evidence>
<evidence type="ECO:0000256" key="1">
    <source>
        <dbReference type="ARBA" id="ARBA00022468"/>
    </source>
</evidence>
<evidence type="ECO:0000256" key="2">
    <source>
        <dbReference type="ARBA" id="ARBA00022614"/>
    </source>
</evidence>
<keyword evidence="3" id="KW-0677">Repeat</keyword>
<dbReference type="InParanoid" id="Q22GU6"/>
<evidence type="ECO:0000256" key="3">
    <source>
        <dbReference type="ARBA" id="ARBA00022737"/>
    </source>
</evidence>
<dbReference type="GeneID" id="7840536"/>
<keyword evidence="4" id="KW-0175">Coiled coil</keyword>
<dbReference type="GO" id="GO:0005829">
    <property type="term" value="C:cytosol"/>
    <property type="evidence" value="ECO:0007669"/>
    <property type="project" value="TreeGrafter"/>
</dbReference>
<dbReference type="OrthoDB" id="303338at2759"/>
<dbReference type="GO" id="GO:0005634">
    <property type="term" value="C:nucleus"/>
    <property type="evidence" value="ECO:0007669"/>
    <property type="project" value="TreeGrafter"/>
</dbReference>
<dbReference type="GO" id="GO:0005096">
    <property type="term" value="F:GTPase activator activity"/>
    <property type="evidence" value="ECO:0007669"/>
    <property type="project" value="UniProtKB-KW"/>
</dbReference>
<dbReference type="Gene3D" id="3.80.10.10">
    <property type="entry name" value="Ribonuclease Inhibitor"/>
    <property type="match status" value="2"/>
</dbReference>
<dbReference type="Proteomes" id="UP000009168">
    <property type="component" value="Unassembled WGS sequence"/>
</dbReference>
<dbReference type="KEGG" id="tet:TTHERM_00656100"/>
<organism evidence="5 6">
    <name type="scientific">Tetrahymena thermophila (strain SB210)</name>
    <dbReference type="NCBI Taxonomy" id="312017"/>
    <lineage>
        <taxon>Eukaryota</taxon>
        <taxon>Sar</taxon>
        <taxon>Alveolata</taxon>
        <taxon>Ciliophora</taxon>
        <taxon>Intramacronucleata</taxon>
        <taxon>Oligohymenophorea</taxon>
        <taxon>Hymenostomatida</taxon>
        <taxon>Tetrahymenina</taxon>
        <taxon>Tetrahymenidae</taxon>
        <taxon>Tetrahymena</taxon>
    </lineage>
</organism>
<keyword evidence="2" id="KW-0433">Leucine-rich repeat</keyword>
<reference evidence="6" key="1">
    <citation type="journal article" date="2006" name="PLoS Biol.">
        <title>Macronuclear genome sequence of the ciliate Tetrahymena thermophila, a model eukaryote.</title>
        <authorList>
            <person name="Eisen J.A."/>
            <person name="Coyne R.S."/>
            <person name="Wu M."/>
            <person name="Wu D."/>
            <person name="Thiagarajan M."/>
            <person name="Wortman J.R."/>
            <person name="Badger J.H."/>
            <person name="Ren Q."/>
            <person name="Amedeo P."/>
            <person name="Jones K.M."/>
            <person name="Tallon L.J."/>
            <person name="Delcher A.L."/>
            <person name="Salzberg S.L."/>
            <person name="Silva J.C."/>
            <person name="Haas B.J."/>
            <person name="Majoros W.H."/>
            <person name="Farzad M."/>
            <person name="Carlton J.M."/>
            <person name="Smith R.K. Jr."/>
            <person name="Garg J."/>
            <person name="Pearlman R.E."/>
            <person name="Karrer K.M."/>
            <person name="Sun L."/>
            <person name="Manning G."/>
            <person name="Elde N.C."/>
            <person name="Turkewitz A.P."/>
            <person name="Asai D.J."/>
            <person name="Wilkes D.E."/>
            <person name="Wang Y."/>
            <person name="Cai H."/>
            <person name="Collins K."/>
            <person name="Stewart B.A."/>
            <person name="Lee S.R."/>
            <person name="Wilamowska K."/>
            <person name="Weinberg Z."/>
            <person name="Ruzzo W.L."/>
            <person name="Wloga D."/>
            <person name="Gaertig J."/>
            <person name="Frankel J."/>
            <person name="Tsao C.-C."/>
            <person name="Gorovsky M.A."/>
            <person name="Keeling P.J."/>
            <person name="Waller R.F."/>
            <person name="Patron N.J."/>
            <person name="Cherry J.M."/>
            <person name="Stover N.A."/>
            <person name="Krieger C.J."/>
            <person name="del Toro C."/>
            <person name="Ryder H.F."/>
            <person name="Williamson S.C."/>
            <person name="Barbeau R.A."/>
            <person name="Hamilton E.P."/>
            <person name="Orias E."/>
        </authorList>
    </citation>
    <scope>NUCLEOTIDE SEQUENCE [LARGE SCALE GENOMIC DNA]</scope>
    <source>
        <strain evidence="6">SB210</strain>
    </source>
</reference>
<keyword evidence="1" id="KW-0343">GTPase activation</keyword>
<evidence type="ECO:0000313" key="5">
    <source>
        <dbReference type="EMBL" id="EAR84578.2"/>
    </source>
</evidence>
<dbReference type="SUPFAM" id="SSF52047">
    <property type="entry name" value="RNI-like"/>
    <property type="match status" value="1"/>
</dbReference>
<accession>Q22GU6</accession>
<evidence type="ECO:0000256" key="4">
    <source>
        <dbReference type="SAM" id="Coils"/>
    </source>
</evidence>
<dbReference type="InterPro" id="IPR027038">
    <property type="entry name" value="RanGap"/>
</dbReference>
<dbReference type="AlphaFoldDB" id="Q22GU6"/>
<proteinExistence type="predicted"/>
<dbReference type="GO" id="GO:0031267">
    <property type="term" value="F:small GTPase binding"/>
    <property type="evidence" value="ECO:0007669"/>
    <property type="project" value="TreeGrafter"/>
</dbReference>
<evidence type="ECO:0008006" key="7">
    <source>
        <dbReference type="Google" id="ProtNLM"/>
    </source>
</evidence>
<dbReference type="GO" id="GO:0048471">
    <property type="term" value="C:perinuclear region of cytoplasm"/>
    <property type="evidence" value="ECO:0007669"/>
    <property type="project" value="TreeGrafter"/>
</dbReference>
<dbReference type="RefSeq" id="XP_001032241.2">
    <property type="nucleotide sequence ID" value="XM_001032241.2"/>
</dbReference>
<dbReference type="PANTHER" id="PTHR24113">
    <property type="entry name" value="RAN GTPASE-ACTIVATING PROTEIN 1"/>
    <property type="match status" value="1"/>
</dbReference>
<name>Q22GU6_TETTS</name>
<dbReference type="EMBL" id="GG662502">
    <property type="protein sequence ID" value="EAR84578.2"/>
    <property type="molecule type" value="Genomic_DNA"/>
</dbReference>
<dbReference type="InterPro" id="IPR032675">
    <property type="entry name" value="LRR_dom_sf"/>
</dbReference>
<keyword evidence="6" id="KW-1185">Reference proteome</keyword>
<feature type="coiled-coil region" evidence="4">
    <location>
        <begin position="450"/>
        <end position="477"/>
    </location>
</feature>
<dbReference type="HOGENOM" id="CLU_859154_0_0_1"/>